<dbReference type="AlphaFoldDB" id="A0A174CLP5"/>
<dbReference type="FunFam" id="1.10.287.130:FF:000001">
    <property type="entry name" value="Two-component sensor histidine kinase"/>
    <property type="match status" value="1"/>
</dbReference>
<dbReference type="SMART" id="SM00304">
    <property type="entry name" value="HAMP"/>
    <property type="match status" value="1"/>
</dbReference>
<dbReference type="CDD" id="cd00082">
    <property type="entry name" value="HisKA"/>
    <property type="match status" value="1"/>
</dbReference>
<dbReference type="SUPFAM" id="SSF158472">
    <property type="entry name" value="HAMP domain-like"/>
    <property type="match status" value="1"/>
</dbReference>
<keyword evidence="7 11" id="KW-0418">Kinase</keyword>
<dbReference type="OrthoDB" id="9762826at2"/>
<dbReference type="Pfam" id="PF00512">
    <property type="entry name" value="HisKA"/>
    <property type="match status" value="1"/>
</dbReference>
<dbReference type="EMBL" id="NMTY01000009">
    <property type="protein sequence ID" value="PDX81839.1"/>
    <property type="molecule type" value="Genomic_DNA"/>
</dbReference>
<comment type="subcellular location">
    <subcellularLocation>
        <location evidence="2">Membrane</location>
    </subcellularLocation>
</comment>
<evidence type="ECO:0000256" key="2">
    <source>
        <dbReference type="ARBA" id="ARBA00004370"/>
    </source>
</evidence>
<dbReference type="Pfam" id="PF02518">
    <property type="entry name" value="HATPase_c"/>
    <property type="match status" value="1"/>
</dbReference>
<dbReference type="InterPro" id="IPR005467">
    <property type="entry name" value="His_kinase_dom"/>
</dbReference>
<comment type="caution">
    <text evidence="11">The sequence shown here is derived from an EMBL/GenBank/DDBJ whole genome shotgun (WGS) entry which is preliminary data.</text>
</comment>
<dbReference type="InterPro" id="IPR003594">
    <property type="entry name" value="HATPase_dom"/>
</dbReference>
<dbReference type="SUPFAM" id="SSF55874">
    <property type="entry name" value="ATPase domain of HSP90 chaperone/DNA topoisomerase II/histidine kinase"/>
    <property type="match status" value="1"/>
</dbReference>
<keyword evidence="5" id="KW-0808">Transferase</keyword>
<proteinExistence type="predicted"/>
<name>A0A174CLP5_9FIRM</name>
<evidence type="ECO:0000256" key="8">
    <source>
        <dbReference type="ARBA" id="ARBA00022989"/>
    </source>
</evidence>
<dbReference type="InterPro" id="IPR003661">
    <property type="entry name" value="HisK_dim/P_dom"/>
</dbReference>
<dbReference type="InterPro" id="IPR036097">
    <property type="entry name" value="HisK_dim/P_sf"/>
</dbReference>
<dbReference type="EC" id="2.7.13.3" evidence="3"/>
<organism evidence="11 12">
    <name type="scientific">Faecalibacterium prausnitzii</name>
    <dbReference type="NCBI Taxonomy" id="853"/>
    <lineage>
        <taxon>Bacteria</taxon>
        <taxon>Bacillati</taxon>
        <taxon>Bacillota</taxon>
        <taxon>Clostridia</taxon>
        <taxon>Eubacteriales</taxon>
        <taxon>Oscillospiraceae</taxon>
        <taxon>Faecalibacterium</taxon>
    </lineage>
</organism>
<dbReference type="PRINTS" id="PR00344">
    <property type="entry name" value="BCTRLSENSOR"/>
</dbReference>
<dbReference type="InterPro" id="IPR036890">
    <property type="entry name" value="HATPase_C_sf"/>
</dbReference>
<dbReference type="PROSITE" id="PS50885">
    <property type="entry name" value="HAMP"/>
    <property type="match status" value="1"/>
</dbReference>
<dbReference type="CDD" id="cd00075">
    <property type="entry name" value="HATPase"/>
    <property type="match status" value="1"/>
</dbReference>
<keyword evidence="9" id="KW-0902">Two-component regulatory system</keyword>
<evidence type="ECO:0000256" key="7">
    <source>
        <dbReference type="ARBA" id="ARBA00022777"/>
    </source>
</evidence>
<dbReference type="InterPro" id="IPR050428">
    <property type="entry name" value="TCS_sensor_his_kinase"/>
</dbReference>
<evidence type="ECO:0000256" key="6">
    <source>
        <dbReference type="ARBA" id="ARBA00022692"/>
    </source>
</evidence>
<dbReference type="Pfam" id="PF00672">
    <property type="entry name" value="HAMP"/>
    <property type="match status" value="1"/>
</dbReference>
<dbReference type="SMART" id="SM00388">
    <property type="entry name" value="HisKA"/>
    <property type="match status" value="1"/>
</dbReference>
<gene>
    <name evidence="11" type="ORF">CGS58_04745</name>
</gene>
<keyword evidence="6" id="KW-0812">Transmembrane</keyword>
<dbReference type="Proteomes" id="UP000220005">
    <property type="component" value="Unassembled WGS sequence"/>
</dbReference>
<dbReference type="GO" id="GO:0005886">
    <property type="term" value="C:plasma membrane"/>
    <property type="evidence" value="ECO:0007669"/>
    <property type="project" value="TreeGrafter"/>
</dbReference>
<dbReference type="GO" id="GO:0000155">
    <property type="term" value="F:phosphorelay sensor kinase activity"/>
    <property type="evidence" value="ECO:0007669"/>
    <property type="project" value="InterPro"/>
</dbReference>
<dbReference type="Gene3D" id="3.30.565.10">
    <property type="entry name" value="Histidine kinase-like ATPase, C-terminal domain"/>
    <property type="match status" value="1"/>
</dbReference>
<dbReference type="SMART" id="SM00387">
    <property type="entry name" value="HATPase_c"/>
    <property type="match status" value="1"/>
</dbReference>
<dbReference type="InterPro" id="IPR004358">
    <property type="entry name" value="Sig_transdc_His_kin-like_C"/>
</dbReference>
<evidence type="ECO:0000256" key="3">
    <source>
        <dbReference type="ARBA" id="ARBA00012438"/>
    </source>
</evidence>
<evidence type="ECO:0000256" key="5">
    <source>
        <dbReference type="ARBA" id="ARBA00022679"/>
    </source>
</evidence>
<keyword evidence="4" id="KW-0597">Phosphoprotein</keyword>
<protein>
    <recommendedName>
        <fullName evidence="3">histidine kinase</fullName>
        <ecNumber evidence="3">2.7.13.3</ecNumber>
    </recommendedName>
</protein>
<evidence type="ECO:0000313" key="12">
    <source>
        <dbReference type="Proteomes" id="UP000220005"/>
    </source>
</evidence>
<reference evidence="11 12" key="1">
    <citation type="journal article" date="2017" name="Front. Microbiol.">
        <title>New Insights into the Diversity of the Genus Faecalibacterium.</title>
        <authorList>
            <person name="Benevides L."/>
            <person name="Burman S."/>
            <person name="Martin R."/>
            <person name="Robert V."/>
            <person name="Thomas M."/>
            <person name="Miquel S."/>
            <person name="Chain F."/>
            <person name="Sokol H."/>
            <person name="Bermudez-Humaran L.G."/>
            <person name="Morrison M."/>
            <person name="Langella P."/>
            <person name="Azevedo V.A."/>
            <person name="Chatel J.M."/>
            <person name="Soares S."/>
        </authorList>
    </citation>
    <scope>NUCLEOTIDE SEQUENCE [LARGE SCALE GENOMIC DNA]</scope>
    <source>
        <strain evidence="11 12">CNCM I 4575</strain>
    </source>
</reference>
<dbReference type="PANTHER" id="PTHR45436">
    <property type="entry name" value="SENSOR HISTIDINE KINASE YKOH"/>
    <property type="match status" value="1"/>
</dbReference>
<evidence type="ECO:0000313" key="11">
    <source>
        <dbReference type="EMBL" id="PDX81839.1"/>
    </source>
</evidence>
<dbReference type="CDD" id="cd06225">
    <property type="entry name" value="HAMP"/>
    <property type="match status" value="1"/>
</dbReference>
<keyword evidence="8" id="KW-1133">Transmembrane helix</keyword>
<dbReference type="PANTHER" id="PTHR45436:SF5">
    <property type="entry name" value="SENSOR HISTIDINE KINASE TRCS"/>
    <property type="match status" value="1"/>
</dbReference>
<evidence type="ECO:0000256" key="1">
    <source>
        <dbReference type="ARBA" id="ARBA00000085"/>
    </source>
</evidence>
<dbReference type="Gene3D" id="6.10.340.10">
    <property type="match status" value="1"/>
</dbReference>
<evidence type="ECO:0000256" key="4">
    <source>
        <dbReference type="ARBA" id="ARBA00022553"/>
    </source>
</evidence>
<dbReference type="InterPro" id="IPR003660">
    <property type="entry name" value="HAMP_dom"/>
</dbReference>
<evidence type="ECO:0000256" key="10">
    <source>
        <dbReference type="ARBA" id="ARBA00023136"/>
    </source>
</evidence>
<accession>A0A174CLP5</accession>
<sequence length="502" mass="56378">MRQQEKKRRSIGIRGQLMWFLCLICLLLLGMFWFLSTQLLEPLYTKHIQKQLTEEADLIVTKMDEAIASGTTLSYWAFGGIKVTNEEFFNQLGSEIYSGGELSSFCVDISDATLRTIKKYENLSYCSLHQKSFPDTLDDDAFYSTARQVRQYCRENGDFARVLPAAKPSAYNQLVVGRMTSDGAYTVLVSTTLMHVSEAGTVLSTVLPLAAALIFAFSMSAAWLFSEWFTKPLRQLSGAARQVAQGNYAVHVETRRNDELGDLAEDFNHMAKEVQRASQMQRDLLANVSHDLRTPLTLIKGYAETVRDITGDDKAHRDEQMNIIVDEADRLTALVSSVMELSKVTSGAEKCEKVHFDMAQLCDEVSERYDAICTQNGWQLRLELPEEELPVYADPNMMQRALHNLLGNAMHHIGADGVFVLRAEKCAEGVRVEVEDHGPGIAADDLPYIFDRYYRSRSDAGRQGTGLGLSITKAIFQQHGFRFGVQSTVGKGTTFWFLMTSR</sequence>
<dbReference type="RefSeq" id="WP_055191701.1">
    <property type="nucleotide sequence ID" value="NZ_NMTY01000009.1"/>
</dbReference>
<dbReference type="SUPFAM" id="SSF47384">
    <property type="entry name" value="Homodimeric domain of signal transducing histidine kinase"/>
    <property type="match status" value="1"/>
</dbReference>
<evidence type="ECO:0000256" key="9">
    <source>
        <dbReference type="ARBA" id="ARBA00023012"/>
    </source>
</evidence>
<dbReference type="Gene3D" id="1.10.287.130">
    <property type="match status" value="1"/>
</dbReference>
<comment type="catalytic activity">
    <reaction evidence="1">
        <text>ATP + protein L-histidine = ADP + protein N-phospho-L-histidine.</text>
        <dbReference type="EC" id="2.7.13.3"/>
    </reaction>
</comment>
<keyword evidence="10" id="KW-0472">Membrane</keyword>
<dbReference type="PROSITE" id="PS50109">
    <property type="entry name" value="HIS_KIN"/>
    <property type="match status" value="1"/>
</dbReference>